<evidence type="ECO:0000256" key="1">
    <source>
        <dbReference type="SAM" id="MobiDB-lite"/>
    </source>
</evidence>
<dbReference type="Proteomes" id="UP000654993">
    <property type="component" value="Unassembled WGS sequence"/>
</dbReference>
<dbReference type="PANTHER" id="PTHR43649">
    <property type="entry name" value="ARABINOSE-BINDING PROTEIN-RELATED"/>
    <property type="match status" value="1"/>
</dbReference>
<gene>
    <name evidence="2" type="ORF">PRECH8_02590</name>
</gene>
<feature type="compositionally biased region" description="Acidic residues" evidence="1">
    <location>
        <begin position="18"/>
        <end position="33"/>
    </location>
</feature>
<dbReference type="InterPro" id="IPR006059">
    <property type="entry name" value="SBP"/>
</dbReference>
<feature type="region of interest" description="Disordered" evidence="1">
    <location>
        <begin position="1"/>
        <end position="47"/>
    </location>
</feature>
<organism evidence="2 3">
    <name type="scientific">Insulibacter thermoxylanivorax</name>
    <dbReference type="NCBI Taxonomy" id="2749268"/>
    <lineage>
        <taxon>Bacteria</taxon>
        <taxon>Bacillati</taxon>
        <taxon>Bacillota</taxon>
        <taxon>Bacilli</taxon>
        <taxon>Bacillales</taxon>
        <taxon>Paenibacillaceae</taxon>
        <taxon>Insulibacter</taxon>
    </lineage>
</organism>
<dbReference type="EMBL" id="BMAQ01000002">
    <property type="protein sequence ID" value="GFR36963.1"/>
    <property type="molecule type" value="Genomic_DNA"/>
</dbReference>
<protein>
    <recommendedName>
        <fullName evidence="4">Extracellular solute-binding protein</fullName>
    </recommendedName>
</protein>
<dbReference type="PANTHER" id="PTHR43649:SF12">
    <property type="entry name" value="DIACETYLCHITOBIOSE BINDING PROTEIN DASA"/>
    <property type="match status" value="1"/>
</dbReference>
<dbReference type="AlphaFoldDB" id="A0A916QD88"/>
<evidence type="ECO:0000313" key="3">
    <source>
        <dbReference type="Proteomes" id="UP000654993"/>
    </source>
</evidence>
<reference evidence="2" key="1">
    <citation type="submission" date="2020-08" db="EMBL/GenBank/DDBJ databases">
        <authorList>
            <person name="Uke A."/>
            <person name="Chhe C."/>
            <person name="Baramee S."/>
            <person name="Kosugi A."/>
        </authorList>
    </citation>
    <scope>NUCLEOTIDE SEQUENCE</scope>
    <source>
        <strain evidence="2">DA-C8</strain>
    </source>
</reference>
<reference evidence="2" key="2">
    <citation type="journal article" date="2021" name="Data Brief">
        <title>Draft genome sequence data of the facultative, thermophilic, xylanolytic bacterium Paenibacillus sp. strain DA-C8.</title>
        <authorList>
            <person name="Chhe C."/>
            <person name="Uke A."/>
            <person name="Baramee S."/>
            <person name="Ungkulpasvich U."/>
            <person name="Tachaapaikoon C."/>
            <person name="Pason P."/>
            <person name="Waeonukul R."/>
            <person name="Ratanakhanokchai K."/>
            <person name="Kosugi A."/>
        </authorList>
    </citation>
    <scope>NUCLEOTIDE SEQUENCE</scope>
    <source>
        <strain evidence="2">DA-C8</strain>
    </source>
</reference>
<dbReference type="SUPFAM" id="SSF53850">
    <property type="entry name" value="Periplasmic binding protein-like II"/>
    <property type="match status" value="1"/>
</dbReference>
<sequence length="439" mass="49721">MDDAAAPDSVNSANDTAADADNEAANENEEAEEPASGNPNASPEMDFDLGGRTLTFVSWWDMTIQEDNPDNIQKKANLEALMAKHNFKVDYVVIDFNEYQDKVVASIMAGEPLGDYVRMGKRYMIPSLVKQDLFWPVDEWTKNDNVFNQKVTNEYSVYNGRGYGFNDQPNLITGIFYNRTLMNELGIKPLQEYVDEDNWNWETFIQVAKDANRDTDNDGQIDVWGLAKSDVLDMALAANETDLVAGDKQNLEDPKTIEVLNFVSRIATEQVARPSEGGDWTEPRAFFVQGNVLMYPGAMYEIGGLVQDMAEYDIGFLPFPKGPSASTYHAVEPDVQFLTIPKTVDKPRELLYIYEKIHDIESIYEYPDQATLESHFTDENDIMNARMVGENMRVIDRQAYPSLPYWDFLGELQSGVSISTLIEKYKAPFQAAIDEVWQN</sequence>
<dbReference type="Pfam" id="PF13416">
    <property type="entry name" value="SBP_bac_8"/>
    <property type="match status" value="1"/>
</dbReference>
<dbReference type="Gene3D" id="3.40.190.10">
    <property type="entry name" value="Periplasmic binding protein-like II"/>
    <property type="match status" value="2"/>
</dbReference>
<proteinExistence type="predicted"/>
<keyword evidence="3" id="KW-1185">Reference proteome</keyword>
<dbReference type="InterPro" id="IPR050490">
    <property type="entry name" value="Bact_solute-bd_prot1"/>
</dbReference>
<comment type="caution">
    <text evidence="2">The sequence shown here is derived from an EMBL/GenBank/DDBJ whole genome shotgun (WGS) entry which is preliminary data.</text>
</comment>
<evidence type="ECO:0000313" key="2">
    <source>
        <dbReference type="EMBL" id="GFR36963.1"/>
    </source>
</evidence>
<name>A0A916QD88_9BACL</name>
<evidence type="ECO:0008006" key="4">
    <source>
        <dbReference type="Google" id="ProtNLM"/>
    </source>
</evidence>
<accession>A0A916QD88</accession>